<evidence type="ECO:0000313" key="1">
    <source>
        <dbReference type="EMBL" id="KAK1862781.1"/>
    </source>
</evidence>
<organism evidence="1 2">
    <name type="scientific">Pyropia yezoensis</name>
    <name type="common">Susabi-nori</name>
    <name type="synonym">Porphyra yezoensis</name>
    <dbReference type="NCBI Taxonomy" id="2788"/>
    <lineage>
        <taxon>Eukaryota</taxon>
        <taxon>Rhodophyta</taxon>
        <taxon>Bangiophyceae</taxon>
        <taxon>Bangiales</taxon>
        <taxon>Bangiaceae</taxon>
        <taxon>Pyropia</taxon>
    </lineage>
</organism>
<proteinExistence type="predicted"/>
<gene>
    <name evidence="1" type="ORF">I4F81_005348</name>
</gene>
<sequence length="571" mass="58571">MRARRSSWLRVPHPVPLPLLLLLLGGAVLGGAPRPARSECLADMASRADWAPCLTGDSPCWAFIAERPFVTVAPAATAAAAAARRRLFPCATAAQHGFGGDSFELLTVLGDGPSAAAPHWCVYAGDAAECTFDELLAYVDASATNGTHPAFGAALGFLGALLSTPERAGMGFWLETIYRWLLNWLHNFIGHIPAVPAAPAGKQPQVAAVAEQFAPAQHALHALPRLVVAFVLLFFGAALVIGPQSLRLSKDLTALSDMDLCEWSVLNGSALATSFAALVAPASPARQTALAADPWWLASPTVDASFAHLRTRAANTRRGCPAGSTVKYLVTFPSVAAGAFRDTPGMCGQVQAVSSEGRYAVIFNGGLVYTAAGHSGALVDAAAAARLRRMVTELNRRLRLELREPTVLRQGLATLEAVCPTSRGLVDVEHLVLPVVVVLALIGGTFGLLALGVPWLLHAAGVAVVAPDVEGGAPDGEGGPFNGEGGAPNGDAIAPNGDARAPGVEGGAPDGDAGAPGGERGVPNGHAAAPQAMPPPPPPADAPTVLAGRGGGDALPADAGHGGMRRRPRER</sequence>
<evidence type="ECO:0000313" key="2">
    <source>
        <dbReference type="Proteomes" id="UP000798662"/>
    </source>
</evidence>
<reference evidence="1" key="1">
    <citation type="submission" date="2019-11" db="EMBL/GenBank/DDBJ databases">
        <title>Nori genome reveals adaptations in red seaweeds to the harsh intertidal environment.</title>
        <authorList>
            <person name="Wang D."/>
            <person name="Mao Y."/>
        </authorList>
    </citation>
    <scope>NUCLEOTIDE SEQUENCE</scope>
    <source>
        <tissue evidence="1">Gametophyte</tissue>
    </source>
</reference>
<comment type="caution">
    <text evidence="1">The sequence shown here is derived from an EMBL/GenBank/DDBJ whole genome shotgun (WGS) entry which is preliminary data.</text>
</comment>
<name>A0ACC3BYL0_PYRYE</name>
<keyword evidence="2" id="KW-1185">Reference proteome</keyword>
<dbReference type="Proteomes" id="UP000798662">
    <property type="component" value="Chromosome 2"/>
</dbReference>
<accession>A0ACC3BYL0</accession>
<protein>
    <submittedName>
        <fullName evidence="1">Uncharacterized protein</fullName>
    </submittedName>
</protein>
<dbReference type="EMBL" id="CM020619">
    <property type="protein sequence ID" value="KAK1862781.1"/>
    <property type="molecule type" value="Genomic_DNA"/>
</dbReference>